<evidence type="ECO:0000313" key="10">
    <source>
        <dbReference type="Proteomes" id="UP000054485"/>
    </source>
</evidence>
<keyword evidence="10" id="KW-1185">Reference proteome</keyword>
<name>A0A0D0AFE6_9AGAM</name>
<comment type="similarity">
    <text evidence="2">Belongs to the glycosyl hydrolase 16 family.</text>
</comment>
<keyword evidence="7" id="KW-0326">Glycosidase</keyword>
<dbReference type="InParanoid" id="A0A0D0AFE6"/>
<comment type="subcellular location">
    <subcellularLocation>
        <location evidence="1">Membrane</location>
    </subcellularLocation>
</comment>
<dbReference type="HOGENOM" id="CLU_016972_1_1_1"/>
<dbReference type="GO" id="GO:0016020">
    <property type="term" value="C:membrane"/>
    <property type="evidence" value="ECO:0007669"/>
    <property type="project" value="UniProtKB-SubCell"/>
</dbReference>
<protein>
    <submittedName>
        <fullName evidence="9">Glycoside hydrolase family 16 protein</fullName>
    </submittedName>
</protein>
<dbReference type="EMBL" id="KN835303">
    <property type="protein sequence ID" value="KIK40426.1"/>
    <property type="molecule type" value="Genomic_DNA"/>
</dbReference>
<evidence type="ECO:0000256" key="4">
    <source>
        <dbReference type="ARBA" id="ARBA00022801"/>
    </source>
</evidence>
<dbReference type="OrthoDB" id="192832at2759"/>
<evidence type="ECO:0000256" key="5">
    <source>
        <dbReference type="ARBA" id="ARBA00023136"/>
    </source>
</evidence>
<feature type="signal peptide" evidence="8">
    <location>
        <begin position="1"/>
        <end position="20"/>
    </location>
</feature>
<dbReference type="SUPFAM" id="SSF49899">
    <property type="entry name" value="Concanavalin A-like lectins/glucanases"/>
    <property type="match status" value="1"/>
</dbReference>
<dbReference type="Pfam" id="PF26113">
    <property type="entry name" value="GH16_XgeA"/>
    <property type="match status" value="1"/>
</dbReference>
<proteinExistence type="inferred from homology"/>
<dbReference type="InterPro" id="IPR013320">
    <property type="entry name" value="ConA-like_dom_sf"/>
</dbReference>
<evidence type="ECO:0000256" key="3">
    <source>
        <dbReference type="ARBA" id="ARBA00022729"/>
    </source>
</evidence>
<keyword evidence="5" id="KW-0472">Membrane</keyword>
<dbReference type="InterPro" id="IPR050546">
    <property type="entry name" value="Glycosyl_Hydrlase_16"/>
</dbReference>
<evidence type="ECO:0000256" key="1">
    <source>
        <dbReference type="ARBA" id="ARBA00004370"/>
    </source>
</evidence>
<dbReference type="Proteomes" id="UP000054485">
    <property type="component" value="Unassembled WGS sequence"/>
</dbReference>
<dbReference type="CDD" id="cd02181">
    <property type="entry name" value="GH16_fungal_Lam16A_glucanase"/>
    <property type="match status" value="1"/>
</dbReference>
<keyword evidence="3 8" id="KW-0732">Signal</keyword>
<evidence type="ECO:0000256" key="2">
    <source>
        <dbReference type="ARBA" id="ARBA00006865"/>
    </source>
</evidence>
<dbReference type="STRING" id="930992.A0A0D0AFE6"/>
<evidence type="ECO:0000256" key="8">
    <source>
        <dbReference type="SAM" id="SignalP"/>
    </source>
</evidence>
<dbReference type="PANTHER" id="PTHR10963">
    <property type="entry name" value="GLYCOSYL HYDROLASE-RELATED"/>
    <property type="match status" value="1"/>
</dbReference>
<evidence type="ECO:0000313" key="9">
    <source>
        <dbReference type="EMBL" id="KIK40426.1"/>
    </source>
</evidence>
<reference evidence="10" key="2">
    <citation type="submission" date="2015-01" db="EMBL/GenBank/DDBJ databases">
        <title>Evolutionary Origins and Diversification of the Mycorrhizal Mutualists.</title>
        <authorList>
            <consortium name="DOE Joint Genome Institute"/>
            <consortium name="Mycorrhizal Genomics Consortium"/>
            <person name="Kohler A."/>
            <person name="Kuo A."/>
            <person name="Nagy L.G."/>
            <person name="Floudas D."/>
            <person name="Copeland A."/>
            <person name="Barry K.W."/>
            <person name="Cichocki N."/>
            <person name="Veneault-Fourrey C."/>
            <person name="LaButti K."/>
            <person name="Lindquist E.A."/>
            <person name="Lipzen A."/>
            <person name="Lundell T."/>
            <person name="Morin E."/>
            <person name="Murat C."/>
            <person name="Riley R."/>
            <person name="Ohm R."/>
            <person name="Sun H."/>
            <person name="Tunlid A."/>
            <person name="Henrissat B."/>
            <person name="Grigoriev I.V."/>
            <person name="Hibbett D.S."/>
            <person name="Martin F."/>
        </authorList>
    </citation>
    <scope>NUCLEOTIDE SEQUENCE [LARGE SCALE GENOMIC DNA]</scope>
    <source>
        <strain evidence="10">UH-Slu-Lm8-n1</strain>
    </source>
</reference>
<dbReference type="AlphaFoldDB" id="A0A0D0AFE6"/>
<evidence type="ECO:0000256" key="6">
    <source>
        <dbReference type="ARBA" id="ARBA00023180"/>
    </source>
</evidence>
<sequence>MRIDFLFSVPLVLTATMTLGATYQRSSQLTGQSFLDAFNFQAISDPTHGRVTYVNESTAKADGLVSVANNKLTLRADYTTKLSSSGSGRKSFRIESTSQYKTHVAIFDIAHMPQGCGTWPAVCVCNLLWSVDLKLTMGQGSRGRLAESRSQGEVDIVEGVNDQTPNKCSLHTGSSKITFEGRKLWVLKSVFRLHHALFWLNDRVSTVDGTDCYAYDNGNAGCGVKINDNKSYGPQFNDNGGGCSARITGNQIFFWERTSSSVPSDVKSPGSNVNTSNWGTPAAYFPNTHCDFSTHFGAHNIIINLTFCGDWAGSSSVYANSGCPSTCVDYVNNNPSAFKNAYFEFNSLNIYQ</sequence>
<dbReference type="PANTHER" id="PTHR10963:SF58">
    <property type="entry name" value="ENDO-1,3(4)-BETA-GLUCANASE XGEA"/>
    <property type="match status" value="1"/>
</dbReference>
<reference evidence="9 10" key="1">
    <citation type="submission" date="2014-04" db="EMBL/GenBank/DDBJ databases">
        <authorList>
            <consortium name="DOE Joint Genome Institute"/>
            <person name="Kuo A."/>
            <person name="Ruytinx J."/>
            <person name="Rineau F."/>
            <person name="Colpaert J."/>
            <person name="Kohler A."/>
            <person name="Nagy L.G."/>
            <person name="Floudas D."/>
            <person name="Copeland A."/>
            <person name="Barry K.W."/>
            <person name="Cichocki N."/>
            <person name="Veneault-Fourrey C."/>
            <person name="LaButti K."/>
            <person name="Lindquist E.A."/>
            <person name="Lipzen A."/>
            <person name="Lundell T."/>
            <person name="Morin E."/>
            <person name="Murat C."/>
            <person name="Sun H."/>
            <person name="Tunlid A."/>
            <person name="Henrissat B."/>
            <person name="Grigoriev I.V."/>
            <person name="Hibbett D.S."/>
            <person name="Martin F."/>
            <person name="Nordberg H.P."/>
            <person name="Cantor M.N."/>
            <person name="Hua S.X."/>
        </authorList>
    </citation>
    <scope>NUCLEOTIDE SEQUENCE [LARGE SCALE GENOMIC DNA]</scope>
    <source>
        <strain evidence="9 10">UH-Slu-Lm8-n1</strain>
    </source>
</reference>
<dbReference type="Gene3D" id="2.60.120.200">
    <property type="match status" value="1"/>
</dbReference>
<gene>
    <name evidence="9" type="ORF">CY34DRAFT_107781</name>
</gene>
<accession>A0A0D0AFE6</accession>
<keyword evidence="6" id="KW-0325">Glycoprotein</keyword>
<dbReference type="GO" id="GO:0009251">
    <property type="term" value="P:glucan catabolic process"/>
    <property type="evidence" value="ECO:0007669"/>
    <property type="project" value="TreeGrafter"/>
</dbReference>
<evidence type="ECO:0000256" key="7">
    <source>
        <dbReference type="ARBA" id="ARBA00023295"/>
    </source>
</evidence>
<keyword evidence="4 9" id="KW-0378">Hydrolase</keyword>
<dbReference type="GO" id="GO:0016798">
    <property type="term" value="F:hydrolase activity, acting on glycosyl bonds"/>
    <property type="evidence" value="ECO:0007669"/>
    <property type="project" value="UniProtKB-KW"/>
</dbReference>
<feature type="chain" id="PRO_5002207533" evidence="8">
    <location>
        <begin position="21"/>
        <end position="352"/>
    </location>
</feature>
<organism evidence="9 10">
    <name type="scientific">Suillus luteus UH-Slu-Lm8-n1</name>
    <dbReference type="NCBI Taxonomy" id="930992"/>
    <lineage>
        <taxon>Eukaryota</taxon>
        <taxon>Fungi</taxon>
        <taxon>Dikarya</taxon>
        <taxon>Basidiomycota</taxon>
        <taxon>Agaricomycotina</taxon>
        <taxon>Agaricomycetes</taxon>
        <taxon>Agaricomycetidae</taxon>
        <taxon>Boletales</taxon>
        <taxon>Suillineae</taxon>
        <taxon>Suillaceae</taxon>
        <taxon>Suillus</taxon>
    </lineage>
</organism>